<comment type="caution">
    <text evidence="2">The sequence shown here is derived from an EMBL/GenBank/DDBJ whole genome shotgun (WGS) entry which is preliminary data.</text>
</comment>
<name>A0A5D4XKF8_9GAMM</name>
<feature type="transmembrane region" description="Helical" evidence="1">
    <location>
        <begin position="60"/>
        <end position="79"/>
    </location>
</feature>
<feature type="transmembrane region" description="Helical" evidence="1">
    <location>
        <begin position="33"/>
        <end position="53"/>
    </location>
</feature>
<organism evidence="2 3">
    <name type="scientific">Luteimonas viscosa</name>
    <dbReference type="NCBI Taxonomy" id="1132694"/>
    <lineage>
        <taxon>Bacteria</taxon>
        <taxon>Pseudomonadati</taxon>
        <taxon>Pseudomonadota</taxon>
        <taxon>Gammaproteobacteria</taxon>
        <taxon>Lysobacterales</taxon>
        <taxon>Lysobacteraceae</taxon>
        <taxon>Luteimonas</taxon>
    </lineage>
</organism>
<reference evidence="2 3" key="1">
    <citation type="submission" date="2019-08" db="EMBL/GenBank/DDBJ databases">
        <title>Luteimonas viscosus sp. nov., isolated from soil of a sunflower field.</title>
        <authorList>
            <person name="Jianli Z."/>
            <person name="Ying Z."/>
        </authorList>
    </citation>
    <scope>NUCLEOTIDE SEQUENCE [LARGE SCALE GENOMIC DNA]</scope>
    <source>
        <strain evidence="2 3">XBU10</strain>
    </source>
</reference>
<evidence type="ECO:0000313" key="3">
    <source>
        <dbReference type="Proteomes" id="UP000324973"/>
    </source>
</evidence>
<gene>
    <name evidence="2" type="ORF">FZO89_18145</name>
</gene>
<keyword evidence="3" id="KW-1185">Reference proteome</keyword>
<dbReference type="OrthoDB" id="5957486at2"/>
<accession>A0A5D4XKF8</accession>
<dbReference type="InterPro" id="IPR018643">
    <property type="entry name" value="DUF2069_membrane"/>
</dbReference>
<evidence type="ECO:0000313" key="2">
    <source>
        <dbReference type="EMBL" id="TYT23160.1"/>
    </source>
</evidence>
<dbReference type="EMBL" id="VTFT01000003">
    <property type="protein sequence ID" value="TYT23160.1"/>
    <property type="molecule type" value="Genomic_DNA"/>
</dbReference>
<feature type="transmembrane region" description="Helical" evidence="1">
    <location>
        <begin position="85"/>
        <end position="106"/>
    </location>
</feature>
<keyword evidence="1" id="KW-1133">Transmembrane helix</keyword>
<evidence type="ECO:0000256" key="1">
    <source>
        <dbReference type="SAM" id="Phobius"/>
    </source>
</evidence>
<keyword evidence="1" id="KW-0812">Transmembrane</keyword>
<protein>
    <submittedName>
        <fullName evidence="2">DUF2069 domain-containing protein</fullName>
    </submittedName>
</protein>
<sequence length="114" mass="12310">MLRVERPPRLLLSATLAALAALYLAWFHGDPHFVAAMMVFVLPLVLLLGGALLGSPKAAFWAGVLGLLLFCHGVMTAWSEPGQRPFALAATALSVLLVFASSWPGLRARFGRRR</sequence>
<proteinExistence type="predicted"/>
<feature type="transmembrane region" description="Helical" evidence="1">
    <location>
        <begin position="9"/>
        <end position="27"/>
    </location>
</feature>
<dbReference type="Proteomes" id="UP000324973">
    <property type="component" value="Unassembled WGS sequence"/>
</dbReference>
<dbReference type="Pfam" id="PF09842">
    <property type="entry name" value="DUF2069"/>
    <property type="match status" value="1"/>
</dbReference>
<dbReference type="AlphaFoldDB" id="A0A5D4XKF8"/>
<dbReference type="RefSeq" id="WP_149104867.1">
    <property type="nucleotide sequence ID" value="NZ_VTFT01000003.1"/>
</dbReference>
<keyword evidence="1" id="KW-0472">Membrane</keyword>